<protein>
    <submittedName>
        <fullName evidence="1">Uncharacterized protein</fullName>
    </submittedName>
</protein>
<reference evidence="1 2" key="1">
    <citation type="submission" date="2022-01" db="EMBL/GenBank/DDBJ databases">
        <title>Flavihumibacter sp. nov., isolated from sediment of a river.</title>
        <authorList>
            <person name="Liu H."/>
        </authorList>
    </citation>
    <scope>NUCLEOTIDE SEQUENCE [LARGE SCALE GENOMIC DNA]</scope>
    <source>
        <strain evidence="1 2">RY-1</strain>
    </source>
</reference>
<gene>
    <name evidence="1" type="ORF">L0U88_20040</name>
</gene>
<proteinExistence type="predicted"/>
<accession>A0ABS9BP97</accession>
<keyword evidence="2" id="KW-1185">Reference proteome</keyword>
<sequence>MNNLLWGGLSTGIAPGGLKPGAVLASSVIGKFDCANNPLPKQQRIVNRQILYFHTIFIPFVHGTYENTGFSQEWKSNLIFFTD</sequence>
<dbReference type="Proteomes" id="UP001200145">
    <property type="component" value="Unassembled WGS sequence"/>
</dbReference>
<name>A0ABS9BP97_9BACT</name>
<evidence type="ECO:0000313" key="1">
    <source>
        <dbReference type="EMBL" id="MCF1716943.1"/>
    </source>
</evidence>
<organism evidence="1 2">
    <name type="scientific">Flavihumibacter fluminis</name>
    <dbReference type="NCBI Taxonomy" id="2909236"/>
    <lineage>
        <taxon>Bacteria</taxon>
        <taxon>Pseudomonadati</taxon>
        <taxon>Bacteroidota</taxon>
        <taxon>Chitinophagia</taxon>
        <taxon>Chitinophagales</taxon>
        <taxon>Chitinophagaceae</taxon>
        <taxon>Flavihumibacter</taxon>
    </lineage>
</organism>
<dbReference type="EMBL" id="JAKEVY010000007">
    <property type="protein sequence ID" value="MCF1716943.1"/>
    <property type="molecule type" value="Genomic_DNA"/>
</dbReference>
<dbReference type="RefSeq" id="WP_234868554.1">
    <property type="nucleotide sequence ID" value="NZ_JAKEVY010000007.1"/>
</dbReference>
<evidence type="ECO:0000313" key="2">
    <source>
        <dbReference type="Proteomes" id="UP001200145"/>
    </source>
</evidence>
<comment type="caution">
    <text evidence="1">The sequence shown here is derived from an EMBL/GenBank/DDBJ whole genome shotgun (WGS) entry which is preliminary data.</text>
</comment>